<proteinExistence type="predicted"/>
<feature type="transmembrane region" description="Helical" evidence="1">
    <location>
        <begin position="6"/>
        <end position="24"/>
    </location>
</feature>
<evidence type="ECO:0000313" key="2">
    <source>
        <dbReference type="EMBL" id="GGD08510.1"/>
    </source>
</evidence>
<evidence type="ECO:0000256" key="1">
    <source>
        <dbReference type="SAM" id="Phobius"/>
    </source>
</evidence>
<keyword evidence="3" id="KW-1185">Reference proteome</keyword>
<dbReference type="EMBL" id="BMIN01000005">
    <property type="protein sequence ID" value="GGD08510.1"/>
    <property type="molecule type" value="Genomic_DNA"/>
</dbReference>
<gene>
    <name evidence="2" type="ORF">GCM10011389_15150</name>
</gene>
<keyword evidence="1" id="KW-0472">Membrane</keyword>
<name>A0ABQ1PZH4_9BACI</name>
<organism evidence="2 3">
    <name type="scientific">Pontibacillus salipaludis</name>
    <dbReference type="NCBI Taxonomy" id="1697394"/>
    <lineage>
        <taxon>Bacteria</taxon>
        <taxon>Bacillati</taxon>
        <taxon>Bacillota</taxon>
        <taxon>Bacilli</taxon>
        <taxon>Bacillales</taxon>
        <taxon>Bacillaceae</taxon>
        <taxon>Pontibacillus</taxon>
    </lineage>
</organism>
<dbReference type="Proteomes" id="UP000642571">
    <property type="component" value="Unassembled WGS sequence"/>
</dbReference>
<protein>
    <recommendedName>
        <fullName evidence="4">DUF4363 family protein</fullName>
    </recommendedName>
</protein>
<dbReference type="RefSeq" id="WP_188652433.1">
    <property type="nucleotide sequence ID" value="NZ_BMIN01000005.1"/>
</dbReference>
<evidence type="ECO:0000313" key="3">
    <source>
        <dbReference type="Proteomes" id="UP000642571"/>
    </source>
</evidence>
<keyword evidence="1" id="KW-0812">Transmembrane</keyword>
<reference evidence="3" key="1">
    <citation type="journal article" date="2019" name="Int. J. Syst. Evol. Microbiol.">
        <title>The Global Catalogue of Microorganisms (GCM) 10K type strain sequencing project: providing services to taxonomists for standard genome sequencing and annotation.</title>
        <authorList>
            <consortium name="The Broad Institute Genomics Platform"/>
            <consortium name="The Broad Institute Genome Sequencing Center for Infectious Disease"/>
            <person name="Wu L."/>
            <person name="Ma J."/>
        </authorList>
    </citation>
    <scope>NUCLEOTIDE SEQUENCE [LARGE SCALE GENOMIC DNA]</scope>
    <source>
        <strain evidence="3">CGMCC 1.15353</strain>
    </source>
</reference>
<sequence length="123" mass="14583">MKNKTIDILLIFLVLLVFTGYFWIKNAVWKDVHMIENLNRIEEYAQHNQWKDAEMLAQELHKEWEKKKLVILINFGEAEFSLLEESLSFILAGTEAQDQVEVFGRAKMAEDLWRNFSRVIPEP</sequence>
<comment type="caution">
    <text evidence="2">The sequence shown here is derived from an EMBL/GenBank/DDBJ whole genome shotgun (WGS) entry which is preliminary data.</text>
</comment>
<keyword evidence="1" id="KW-1133">Transmembrane helix</keyword>
<accession>A0ABQ1PZH4</accession>
<evidence type="ECO:0008006" key="4">
    <source>
        <dbReference type="Google" id="ProtNLM"/>
    </source>
</evidence>